<dbReference type="GO" id="GO:0000150">
    <property type="term" value="F:DNA strand exchange activity"/>
    <property type="evidence" value="ECO:0007669"/>
    <property type="project" value="TreeGrafter"/>
</dbReference>
<evidence type="ECO:0000259" key="4">
    <source>
        <dbReference type="Pfam" id="PF13408"/>
    </source>
</evidence>
<dbReference type="RefSeq" id="WP_198142744.1">
    <property type="nucleotide sequence ID" value="NZ_KQ960183.1"/>
</dbReference>
<dbReference type="PATRIC" id="fig|755172.3.peg.1833"/>
<protein>
    <recommendedName>
        <fullName evidence="4">Recombinase zinc beta ribbon domain-containing protein</fullName>
    </recommendedName>
</protein>
<accession>A0A134AAL4</accession>
<organism evidence="5 6">
    <name type="scientific">Aedoeadaptatus coxii</name>
    <dbReference type="NCBI Taxonomy" id="755172"/>
    <lineage>
        <taxon>Bacteria</taxon>
        <taxon>Bacillati</taxon>
        <taxon>Bacillota</taxon>
        <taxon>Tissierellia</taxon>
        <taxon>Tissierellales</taxon>
        <taxon>Peptoniphilaceae</taxon>
        <taxon>Aedoeadaptatus</taxon>
    </lineage>
</organism>
<dbReference type="Pfam" id="PF13408">
    <property type="entry name" value="Zn_ribbon_recom"/>
    <property type="match status" value="1"/>
</dbReference>
<dbReference type="InterPro" id="IPR025827">
    <property type="entry name" value="Zn_ribbon_recom_dom"/>
</dbReference>
<dbReference type="PANTHER" id="PTHR30461:SF2">
    <property type="entry name" value="SERINE RECOMBINASE PINE-RELATED"/>
    <property type="match status" value="1"/>
</dbReference>
<dbReference type="STRING" id="755172.HMPREF1863_01877"/>
<dbReference type="InterPro" id="IPR050639">
    <property type="entry name" value="SSR_resolvase"/>
</dbReference>
<dbReference type="PANTHER" id="PTHR30461">
    <property type="entry name" value="DNA-INVERTASE FROM LAMBDOID PROPHAGE"/>
    <property type="match status" value="1"/>
</dbReference>
<keyword evidence="6" id="KW-1185">Reference proteome</keyword>
<name>A0A134AAL4_9FIRM</name>
<proteinExistence type="predicted"/>
<feature type="coiled-coil region" evidence="3">
    <location>
        <begin position="118"/>
        <end position="193"/>
    </location>
</feature>
<evidence type="ECO:0000256" key="2">
    <source>
        <dbReference type="ARBA" id="ARBA00023172"/>
    </source>
</evidence>
<keyword evidence="2" id="KW-0233">DNA recombination</keyword>
<sequence length="223" mass="25912">MRVQEEMDRRANMVSGKGKRRIYSSKYALSSIVYCSKCGDIYRRIAWNNRGKKYTVWRCCTRVTHGPDACEARTIREEDLQEAVVEAINQLISESSELKEIIKENIEKAITGDGSSQIEEIDKEMLEVQEELLKVANAKKDYTDLADRVEELRNEKEKILLNIAEEKNEQNRLKELEEFLDNQELEIESYDEDLVRKLVDKVVVYDEELKIVLKSGVEVNVCV</sequence>
<feature type="domain" description="Recombinase zinc beta ribbon" evidence="4">
    <location>
        <begin position="29"/>
        <end position="89"/>
    </location>
</feature>
<evidence type="ECO:0000256" key="3">
    <source>
        <dbReference type="SAM" id="Coils"/>
    </source>
</evidence>
<dbReference type="GO" id="GO:0003677">
    <property type="term" value="F:DNA binding"/>
    <property type="evidence" value="ECO:0007669"/>
    <property type="project" value="UniProtKB-KW"/>
</dbReference>
<gene>
    <name evidence="5" type="ORF">HMPREF1863_01877</name>
</gene>
<keyword evidence="3" id="KW-0175">Coiled coil</keyword>
<reference evidence="6" key="1">
    <citation type="submission" date="2016-01" db="EMBL/GenBank/DDBJ databases">
        <authorList>
            <person name="Mitreva M."/>
            <person name="Pepin K.H."/>
            <person name="Mihindukulasuriya K.A."/>
            <person name="Fulton R."/>
            <person name="Fronick C."/>
            <person name="O'Laughlin M."/>
            <person name="Miner T."/>
            <person name="Herter B."/>
            <person name="Rosa B.A."/>
            <person name="Cordes M."/>
            <person name="Tomlinson C."/>
            <person name="Wollam A."/>
            <person name="Palsikar V.B."/>
            <person name="Mardis E.R."/>
            <person name="Wilson R.K."/>
        </authorList>
    </citation>
    <scope>NUCLEOTIDE SEQUENCE [LARGE SCALE GENOMIC DNA]</scope>
    <source>
        <strain evidence="6">DNF00729</strain>
    </source>
</reference>
<evidence type="ECO:0000313" key="5">
    <source>
        <dbReference type="EMBL" id="KXB64705.1"/>
    </source>
</evidence>
<evidence type="ECO:0000313" key="6">
    <source>
        <dbReference type="Proteomes" id="UP000070442"/>
    </source>
</evidence>
<comment type="caution">
    <text evidence="5">The sequence shown here is derived from an EMBL/GenBank/DDBJ whole genome shotgun (WGS) entry which is preliminary data.</text>
</comment>
<dbReference type="EMBL" id="LSDG01000047">
    <property type="protein sequence ID" value="KXB64705.1"/>
    <property type="molecule type" value="Genomic_DNA"/>
</dbReference>
<evidence type="ECO:0000256" key="1">
    <source>
        <dbReference type="ARBA" id="ARBA00023125"/>
    </source>
</evidence>
<dbReference type="Proteomes" id="UP000070442">
    <property type="component" value="Unassembled WGS sequence"/>
</dbReference>
<keyword evidence="1" id="KW-0238">DNA-binding</keyword>
<dbReference type="AlphaFoldDB" id="A0A134AAL4"/>